<protein>
    <recommendedName>
        <fullName evidence="1">DUF7708 domain-containing protein</fullName>
    </recommendedName>
</protein>
<name>A0A7R8AQ39_9EURO</name>
<accession>A0A7R8AQ39</accession>
<dbReference type="Pfam" id="PF24809">
    <property type="entry name" value="DUF7708"/>
    <property type="match status" value="1"/>
</dbReference>
<dbReference type="OrthoDB" id="7464126at2759"/>
<dbReference type="InterPro" id="IPR056125">
    <property type="entry name" value="DUF7708"/>
</dbReference>
<organism evidence="2 3">
    <name type="scientific">Aspergillus puulaauensis</name>
    <dbReference type="NCBI Taxonomy" id="1220207"/>
    <lineage>
        <taxon>Eukaryota</taxon>
        <taxon>Fungi</taxon>
        <taxon>Dikarya</taxon>
        <taxon>Ascomycota</taxon>
        <taxon>Pezizomycotina</taxon>
        <taxon>Eurotiomycetes</taxon>
        <taxon>Eurotiomycetidae</taxon>
        <taxon>Eurotiales</taxon>
        <taxon>Aspergillaceae</taxon>
        <taxon>Aspergillus</taxon>
    </lineage>
</organism>
<evidence type="ECO:0000313" key="2">
    <source>
        <dbReference type="EMBL" id="BCS25240.1"/>
    </source>
</evidence>
<dbReference type="EMBL" id="AP024446">
    <property type="protein sequence ID" value="BCS25240.1"/>
    <property type="molecule type" value="Genomic_DNA"/>
</dbReference>
<dbReference type="Proteomes" id="UP000654913">
    <property type="component" value="Chromosome 4"/>
</dbReference>
<feature type="domain" description="DUF7708" evidence="1">
    <location>
        <begin position="64"/>
        <end position="189"/>
    </location>
</feature>
<keyword evidence="3" id="KW-1185">Reference proteome</keyword>
<evidence type="ECO:0000259" key="1">
    <source>
        <dbReference type="Pfam" id="PF24809"/>
    </source>
</evidence>
<dbReference type="GeneID" id="64975245"/>
<reference evidence="2" key="2">
    <citation type="submission" date="2021-02" db="EMBL/GenBank/DDBJ databases">
        <title>Aspergillus puulaauensis MK2 genome sequence.</title>
        <authorList>
            <person name="Futagami T."/>
            <person name="Mori K."/>
            <person name="Kadooka C."/>
            <person name="Tanaka T."/>
        </authorList>
    </citation>
    <scope>NUCLEOTIDE SEQUENCE</scope>
    <source>
        <strain evidence="2">MK2</strain>
    </source>
</reference>
<proteinExistence type="predicted"/>
<sequence>MATDINQLCWDHAIQLFLHRSTQDPSKRRLAKSLPACSPEGLVMEVQHHLRLTATATGGLWARLQRFAGVLSPYCVTIDAFVQHDPHNTALVWGSIRVIIQILVAQQQTSDEINEAFDFIGHQVDNYHKSLSLFPDELRETTTQIYACVFELILRVRAYLELPPRRRFLKAALGAFRPKLEKVQQSIRRWDQIRDQTFRLAAEKVNRCEAERVRENQAGESCHSSTRCRKS</sequence>
<gene>
    <name evidence="2" type="ORF">APUU_41684S</name>
</gene>
<evidence type="ECO:0000313" key="3">
    <source>
        <dbReference type="Proteomes" id="UP000654913"/>
    </source>
</evidence>
<dbReference type="AlphaFoldDB" id="A0A7R8AQ39"/>
<reference evidence="2" key="1">
    <citation type="submission" date="2021-01" db="EMBL/GenBank/DDBJ databases">
        <authorList>
            <consortium name="Aspergillus puulaauensis MK2 genome sequencing consortium"/>
            <person name="Kazuki M."/>
            <person name="Futagami T."/>
        </authorList>
    </citation>
    <scope>NUCLEOTIDE SEQUENCE</scope>
    <source>
        <strain evidence="2">MK2</strain>
    </source>
</reference>
<dbReference type="KEGG" id="apuu:APUU_41684S"/>
<dbReference type="RefSeq" id="XP_041557434.1">
    <property type="nucleotide sequence ID" value="XM_041704894.1"/>
</dbReference>